<dbReference type="Gene3D" id="1.10.630.10">
    <property type="entry name" value="Cytochrome P450"/>
    <property type="match status" value="1"/>
</dbReference>
<dbReference type="Pfam" id="PF00067">
    <property type="entry name" value="p450"/>
    <property type="match status" value="1"/>
</dbReference>
<evidence type="ECO:0000256" key="9">
    <source>
        <dbReference type="PIRSR" id="PIRSR602401-1"/>
    </source>
</evidence>
<keyword evidence="4 9" id="KW-0349">Heme</keyword>
<evidence type="ECO:0000256" key="6">
    <source>
        <dbReference type="ARBA" id="ARBA00023002"/>
    </source>
</evidence>
<organism evidence="11 12">
    <name type="scientific">Serendipita vermifera MAFF 305830</name>
    <dbReference type="NCBI Taxonomy" id="933852"/>
    <lineage>
        <taxon>Eukaryota</taxon>
        <taxon>Fungi</taxon>
        <taxon>Dikarya</taxon>
        <taxon>Basidiomycota</taxon>
        <taxon>Agaricomycotina</taxon>
        <taxon>Agaricomycetes</taxon>
        <taxon>Sebacinales</taxon>
        <taxon>Serendipitaceae</taxon>
        <taxon>Serendipita</taxon>
    </lineage>
</organism>
<comment type="similarity">
    <text evidence="3 10">Belongs to the cytochrome P450 family.</text>
</comment>
<gene>
    <name evidence="11" type="ORF">M408DRAFT_151524</name>
</gene>
<evidence type="ECO:0000313" key="11">
    <source>
        <dbReference type="EMBL" id="KIM33242.1"/>
    </source>
</evidence>
<keyword evidence="6 10" id="KW-0560">Oxidoreductase</keyword>
<keyword evidence="12" id="KW-1185">Reference proteome</keyword>
<dbReference type="GO" id="GO:0016705">
    <property type="term" value="F:oxidoreductase activity, acting on paired donors, with incorporation or reduction of molecular oxygen"/>
    <property type="evidence" value="ECO:0007669"/>
    <property type="project" value="InterPro"/>
</dbReference>
<keyword evidence="8 10" id="KW-0503">Monooxygenase</keyword>
<dbReference type="PANTHER" id="PTHR46300">
    <property type="entry name" value="P450, PUTATIVE (EUROFUNG)-RELATED-RELATED"/>
    <property type="match status" value="1"/>
</dbReference>
<dbReference type="AlphaFoldDB" id="A0A0C2XWI9"/>
<evidence type="ECO:0008006" key="13">
    <source>
        <dbReference type="Google" id="ProtNLM"/>
    </source>
</evidence>
<evidence type="ECO:0000256" key="8">
    <source>
        <dbReference type="ARBA" id="ARBA00023033"/>
    </source>
</evidence>
<dbReference type="GO" id="GO:0020037">
    <property type="term" value="F:heme binding"/>
    <property type="evidence" value="ECO:0007669"/>
    <property type="project" value="InterPro"/>
</dbReference>
<dbReference type="EMBL" id="KN824278">
    <property type="protein sequence ID" value="KIM33242.1"/>
    <property type="molecule type" value="Genomic_DNA"/>
</dbReference>
<evidence type="ECO:0000256" key="1">
    <source>
        <dbReference type="ARBA" id="ARBA00001971"/>
    </source>
</evidence>
<reference evidence="11 12" key="1">
    <citation type="submission" date="2014-04" db="EMBL/GenBank/DDBJ databases">
        <authorList>
            <consortium name="DOE Joint Genome Institute"/>
            <person name="Kuo A."/>
            <person name="Zuccaro A."/>
            <person name="Kohler A."/>
            <person name="Nagy L.G."/>
            <person name="Floudas D."/>
            <person name="Copeland A."/>
            <person name="Barry K.W."/>
            <person name="Cichocki N."/>
            <person name="Veneault-Fourrey C."/>
            <person name="LaButti K."/>
            <person name="Lindquist E.A."/>
            <person name="Lipzen A."/>
            <person name="Lundell T."/>
            <person name="Morin E."/>
            <person name="Murat C."/>
            <person name="Sun H."/>
            <person name="Tunlid A."/>
            <person name="Henrissat B."/>
            <person name="Grigoriev I.V."/>
            <person name="Hibbett D.S."/>
            <person name="Martin F."/>
            <person name="Nordberg H.P."/>
            <person name="Cantor M.N."/>
            <person name="Hua S.X."/>
        </authorList>
    </citation>
    <scope>NUCLEOTIDE SEQUENCE [LARGE SCALE GENOMIC DNA]</scope>
    <source>
        <strain evidence="11 12">MAFF 305830</strain>
    </source>
</reference>
<dbReference type="PROSITE" id="PS00086">
    <property type="entry name" value="CYTOCHROME_P450"/>
    <property type="match status" value="1"/>
</dbReference>
<evidence type="ECO:0000256" key="5">
    <source>
        <dbReference type="ARBA" id="ARBA00022723"/>
    </source>
</evidence>
<evidence type="ECO:0000256" key="4">
    <source>
        <dbReference type="ARBA" id="ARBA00022617"/>
    </source>
</evidence>
<evidence type="ECO:0000256" key="3">
    <source>
        <dbReference type="ARBA" id="ARBA00010617"/>
    </source>
</evidence>
<dbReference type="HOGENOM" id="CLU_001570_2_3_1"/>
<protein>
    <recommendedName>
        <fullName evidence="13">Cytochrome P450</fullName>
    </recommendedName>
</protein>
<evidence type="ECO:0000313" key="12">
    <source>
        <dbReference type="Proteomes" id="UP000054097"/>
    </source>
</evidence>
<dbReference type="InterPro" id="IPR036396">
    <property type="entry name" value="Cyt_P450_sf"/>
</dbReference>
<dbReference type="SUPFAM" id="SSF48264">
    <property type="entry name" value="Cytochrome P450"/>
    <property type="match status" value="1"/>
</dbReference>
<reference evidence="12" key="2">
    <citation type="submission" date="2015-01" db="EMBL/GenBank/DDBJ databases">
        <title>Evolutionary Origins and Diversification of the Mycorrhizal Mutualists.</title>
        <authorList>
            <consortium name="DOE Joint Genome Institute"/>
            <consortium name="Mycorrhizal Genomics Consortium"/>
            <person name="Kohler A."/>
            <person name="Kuo A."/>
            <person name="Nagy L.G."/>
            <person name="Floudas D."/>
            <person name="Copeland A."/>
            <person name="Barry K.W."/>
            <person name="Cichocki N."/>
            <person name="Veneault-Fourrey C."/>
            <person name="LaButti K."/>
            <person name="Lindquist E.A."/>
            <person name="Lipzen A."/>
            <person name="Lundell T."/>
            <person name="Morin E."/>
            <person name="Murat C."/>
            <person name="Riley R."/>
            <person name="Ohm R."/>
            <person name="Sun H."/>
            <person name="Tunlid A."/>
            <person name="Henrissat B."/>
            <person name="Grigoriev I.V."/>
            <person name="Hibbett D.S."/>
            <person name="Martin F."/>
        </authorList>
    </citation>
    <scope>NUCLEOTIDE SEQUENCE [LARGE SCALE GENOMIC DNA]</scope>
    <source>
        <strain evidence="12">MAFF 305830</strain>
    </source>
</reference>
<dbReference type="STRING" id="933852.A0A0C2XWI9"/>
<name>A0A0C2XWI9_SERVB</name>
<evidence type="ECO:0000256" key="10">
    <source>
        <dbReference type="RuleBase" id="RU000461"/>
    </source>
</evidence>
<dbReference type="InterPro" id="IPR001128">
    <property type="entry name" value="Cyt_P450"/>
</dbReference>
<evidence type="ECO:0000256" key="2">
    <source>
        <dbReference type="ARBA" id="ARBA00005179"/>
    </source>
</evidence>
<dbReference type="Proteomes" id="UP000054097">
    <property type="component" value="Unassembled WGS sequence"/>
</dbReference>
<feature type="binding site" description="axial binding residue" evidence="9">
    <location>
        <position position="441"/>
    </location>
    <ligand>
        <name>heme</name>
        <dbReference type="ChEBI" id="CHEBI:30413"/>
    </ligand>
    <ligandPart>
        <name>Fe</name>
        <dbReference type="ChEBI" id="CHEBI:18248"/>
    </ligandPart>
</feature>
<dbReference type="OrthoDB" id="2789670at2759"/>
<accession>A0A0C2XWI9</accession>
<dbReference type="GO" id="GO:0005506">
    <property type="term" value="F:iron ion binding"/>
    <property type="evidence" value="ECO:0007669"/>
    <property type="project" value="InterPro"/>
</dbReference>
<dbReference type="InterPro" id="IPR050364">
    <property type="entry name" value="Cytochrome_P450_fung"/>
</dbReference>
<comment type="cofactor">
    <cofactor evidence="1 9">
        <name>heme</name>
        <dbReference type="ChEBI" id="CHEBI:30413"/>
    </cofactor>
</comment>
<proteinExistence type="inferred from homology"/>
<comment type="pathway">
    <text evidence="2">Secondary metabolite biosynthesis.</text>
</comment>
<sequence length="496" mass="55734">MDGLGISTGRALAYSALITGSVVAWLLSRPPHVHVVGGRRSPPGPKRLPLLGNIRNFPKRWFVEFSAYQKEYGDILYFELPGMSVLVLHSLPDVEELLVKRAPNYSHRSNSYMVKVLMDFEWSVVQQDLGDSHNEMRKVFRKVIGPRTVSDFDPLIEGEAETLQGNLFSFSGDPEQTLMNAVGAAVIKLAYGERVYQQHGEELTRLNVESVDLVTWVRMQLWLVNVFPIARFLPSWLPGLQFPKVVTKGKNLLRKLRHWGFSLVKQDVEHGKADLSVISKYLHEPEFSEETLRDAVALMYMPATDTTSAALLSLFAMLLQHPEVQIKAQHELDSVVGKGRPPKMSDIPQLTYLNACWTENFRLNPPAAMGVPRRVAEADVWKGYVIPKGTMVMTNIGFMMTDERIWGPTAEQFQPERFLSPDASTLPDAASIPFGFGRRICPGRYMAERTGILFAATVLAAYTIVPPEGETSPAVTFGDAFVRKPVDFRCRFLPRK</sequence>
<dbReference type="GO" id="GO:0004497">
    <property type="term" value="F:monooxygenase activity"/>
    <property type="evidence" value="ECO:0007669"/>
    <property type="project" value="UniProtKB-KW"/>
</dbReference>
<dbReference type="PRINTS" id="PR00463">
    <property type="entry name" value="EP450I"/>
</dbReference>
<dbReference type="InterPro" id="IPR002401">
    <property type="entry name" value="Cyt_P450_E_grp-I"/>
</dbReference>
<evidence type="ECO:0000256" key="7">
    <source>
        <dbReference type="ARBA" id="ARBA00023004"/>
    </source>
</evidence>
<keyword evidence="5 9" id="KW-0479">Metal-binding</keyword>
<dbReference type="InterPro" id="IPR017972">
    <property type="entry name" value="Cyt_P450_CS"/>
</dbReference>
<dbReference type="PANTHER" id="PTHR46300:SF7">
    <property type="entry name" value="P450, PUTATIVE (EUROFUNG)-RELATED"/>
    <property type="match status" value="1"/>
</dbReference>
<keyword evidence="7 9" id="KW-0408">Iron</keyword>